<protein>
    <submittedName>
        <fullName evidence="1">Uncharacterized protein</fullName>
    </submittedName>
</protein>
<evidence type="ECO:0000313" key="1">
    <source>
        <dbReference type="EMBL" id="ACU63310.1"/>
    </source>
</evidence>
<dbReference type="AlphaFoldDB" id="A0A979G9R0"/>
<dbReference type="KEGG" id="cpi:Cpin_5892"/>
<name>A0A979G9R0_CHIPD</name>
<organism evidence="1 2">
    <name type="scientific">Chitinophaga pinensis (strain ATCC 43595 / DSM 2588 / LMG 13176 / NBRC 15968 / NCIMB 11800 / UQM 2034)</name>
    <dbReference type="NCBI Taxonomy" id="485918"/>
    <lineage>
        <taxon>Bacteria</taxon>
        <taxon>Pseudomonadati</taxon>
        <taxon>Bacteroidota</taxon>
        <taxon>Chitinophagia</taxon>
        <taxon>Chitinophagales</taxon>
        <taxon>Chitinophagaceae</taxon>
        <taxon>Chitinophaga</taxon>
    </lineage>
</organism>
<evidence type="ECO:0000313" key="2">
    <source>
        <dbReference type="Proteomes" id="UP000002215"/>
    </source>
</evidence>
<sequence>MYTAKLLFFKKLKVEGYCLATAIFLLTIFPTALLFAQLRPVKVHLGEAPKQGEEKPLAFDDRAKQEMRFAVYTDFEGFQQSNPNGLIQTEFYFSWPGINKPIIRIPKKGKETVHIYLLRNMVIPNIQLNKLEDKLKYLPLIKANSHYYVSTFDLIQYANLTNYVKLNLITFGFKSKTRLYADLMLNHVNTLAIDSATNNKFSLNSLGPGISFKYKTEDSNSPINLMTEVSLFGLHLLNTEFRQHDGPQYSSVQKDITELDTIVRKHNTMWRFQAEVTIDPSKIGKEKPSSQSSSLIFLRTYIYTERVPFNKNLKGSNNSLFMLQLGYRLTLNDVLTKKNAAAGAANSAAKN</sequence>
<accession>A0A979G9R0</accession>
<proteinExistence type="predicted"/>
<dbReference type="OrthoDB" id="1154025at2"/>
<gene>
    <name evidence="1" type="ordered locus">Cpin_5892</name>
</gene>
<dbReference type="Proteomes" id="UP000002215">
    <property type="component" value="Chromosome"/>
</dbReference>
<reference evidence="2" key="1">
    <citation type="submission" date="2009-08" db="EMBL/GenBank/DDBJ databases">
        <title>The complete genome of Chitinophaga pinensis DSM 2588.</title>
        <authorList>
            <consortium name="US DOE Joint Genome Institute (JGI-PGF)"/>
            <person name="Lucas S."/>
            <person name="Copeland A."/>
            <person name="Lapidus A."/>
            <person name="Glavina del Rio T."/>
            <person name="Dalin E."/>
            <person name="Tice H."/>
            <person name="Bruce D."/>
            <person name="Goodwin L."/>
            <person name="Pitluck S."/>
            <person name="Kyrpides N."/>
            <person name="Mavromatis K."/>
            <person name="Ivanova N."/>
            <person name="Mikhailova N."/>
            <person name="Sims D."/>
            <person name="Meinche L."/>
            <person name="Brettin T."/>
            <person name="Detter J.C."/>
            <person name="Han C."/>
            <person name="Larimer F."/>
            <person name="Land M."/>
            <person name="Hauser L."/>
            <person name="Markowitz V."/>
            <person name="Cheng J.-F."/>
            <person name="Hugenholtz P."/>
            <person name="Woyke T."/>
            <person name="Wu D."/>
            <person name="Spring S."/>
            <person name="Klenk H.-P."/>
            <person name="Eisen J.A."/>
        </authorList>
    </citation>
    <scope>NUCLEOTIDE SEQUENCE [LARGE SCALE GENOMIC DNA]</scope>
    <source>
        <strain evidence="2">ATCC 43595 / DSM 2588 / LMG 13176 / NBRC 15968 / NCIMB 11800 / UQM 2034</strain>
    </source>
</reference>
<dbReference type="RefSeq" id="WP_012793476.1">
    <property type="nucleotide sequence ID" value="NC_013132.1"/>
</dbReference>
<dbReference type="EMBL" id="CP001699">
    <property type="protein sequence ID" value="ACU63310.1"/>
    <property type="molecule type" value="Genomic_DNA"/>
</dbReference>
<reference evidence="1 2" key="2">
    <citation type="journal article" date="2010" name="Stand. Genomic Sci.">
        <title>Complete genome sequence of Chitinophaga pinensis type strain (UQM 2034).</title>
        <authorList>
            <person name="Glavina Del Rio T."/>
            <person name="Abt B."/>
            <person name="Spring S."/>
            <person name="Lapidus A."/>
            <person name="Nolan M."/>
            <person name="Tice H."/>
            <person name="Copeland A."/>
            <person name="Cheng J.F."/>
            <person name="Chen F."/>
            <person name="Bruce D."/>
            <person name="Goodwin L."/>
            <person name="Pitluck S."/>
            <person name="Ivanova N."/>
            <person name="Mavromatis K."/>
            <person name="Mikhailova N."/>
            <person name="Pati A."/>
            <person name="Chen A."/>
            <person name="Palaniappan K."/>
            <person name="Land M."/>
            <person name="Hauser L."/>
            <person name="Chang Y.J."/>
            <person name="Jeffries C.D."/>
            <person name="Chain P."/>
            <person name="Saunders E."/>
            <person name="Detter J.C."/>
            <person name="Brettin T."/>
            <person name="Rohde M."/>
            <person name="Goker M."/>
            <person name="Bristow J."/>
            <person name="Eisen J.A."/>
            <person name="Markowitz V."/>
            <person name="Hugenholtz P."/>
            <person name="Kyrpides N.C."/>
            <person name="Klenk H.P."/>
            <person name="Lucas S."/>
        </authorList>
    </citation>
    <scope>NUCLEOTIDE SEQUENCE [LARGE SCALE GENOMIC DNA]</scope>
    <source>
        <strain evidence="2">ATCC 43595 / DSM 2588 / LMG 13176 / NBRC 15968 / NCIMB 11800 / UQM 2034</strain>
    </source>
</reference>